<dbReference type="InterPro" id="IPR000868">
    <property type="entry name" value="Isochorismatase-like_dom"/>
</dbReference>
<dbReference type="PANTHER" id="PTHR43540:SF10">
    <property type="entry name" value="ISOCHORISMATASE"/>
    <property type="match status" value="1"/>
</dbReference>
<dbReference type="GO" id="GO:0016787">
    <property type="term" value="F:hydrolase activity"/>
    <property type="evidence" value="ECO:0007669"/>
    <property type="project" value="UniProtKB-KW"/>
</dbReference>
<evidence type="ECO:0000259" key="3">
    <source>
        <dbReference type="Pfam" id="PF00857"/>
    </source>
</evidence>
<comment type="similarity">
    <text evidence="1">Belongs to the isochorismatase family.</text>
</comment>
<protein>
    <submittedName>
        <fullName evidence="4">Nicotinamidase-related amidase</fullName>
    </submittedName>
</protein>
<dbReference type="EMBL" id="FTOC01000002">
    <property type="protein sequence ID" value="SIS40447.1"/>
    <property type="molecule type" value="Genomic_DNA"/>
</dbReference>
<sequence length="182" mass="20728">MKKALLVVDYTNDFVRDDGALTCGEPGQVIEKNIAGHIRDFVENKEDVFFLIDGHYKDDPWHPETELFPPHNIIGTEGRELYGEVKTVYEQYRHESFVHYLDKTRYSAFAGTGLDLLLRERKIEEVHIIGVCTDICVLHSAIDAYNLGYPITVYQNAVATFNPQGHEWALEHFKSSLGAVVT</sequence>
<evidence type="ECO:0000313" key="4">
    <source>
        <dbReference type="EMBL" id="SIS40447.1"/>
    </source>
</evidence>
<accession>A0A1N7ITU3</accession>
<dbReference type="AlphaFoldDB" id="A0A1N7ITU3"/>
<dbReference type="Pfam" id="PF00857">
    <property type="entry name" value="Isochorismatase"/>
    <property type="match status" value="1"/>
</dbReference>
<evidence type="ECO:0000256" key="2">
    <source>
        <dbReference type="ARBA" id="ARBA00022801"/>
    </source>
</evidence>
<proteinExistence type="inferred from homology"/>
<dbReference type="CDD" id="cd00431">
    <property type="entry name" value="cysteine_hydrolases"/>
    <property type="match status" value="1"/>
</dbReference>
<dbReference type="STRING" id="570947.SAMN05421687_102192"/>
<dbReference type="SUPFAM" id="SSF52499">
    <property type="entry name" value="Isochorismatase-like hydrolases"/>
    <property type="match status" value="1"/>
</dbReference>
<dbReference type="InterPro" id="IPR050272">
    <property type="entry name" value="Isochorismatase-like_hydrls"/>
</dbReference>
<organism evidence="4 5">
    <name type="scientific">Salimicrobium flavidum</name>
    <dbReference type="NCBI Taxonomy" id="570947"/>
    <lineage>
        <taxon>Bacteria</taxon>
        <taxon>Bacillati</taxon>
        <taxon>Bacillota</taxon>
        <taxon>Bacilli</taxon>
        <taxon>Bacillales</taxon>
        <taxon>Bacillaceae</taxon>
        <taxon>Salimicrobium</taxon>
    </lineage>
</organism>
<dbReference type="Gene3D" id="3.40.50.850">
    <property type="entry name" value="Isochorismatase-like"/>
    <property type="match status" value="1"/>
</dbReference>
<dbReference type="InterPro" id="IPR036380">
    <property type="entry name" value="Isochorismatase-like_sf"/>
</dbReference>
<feature type="domain" description="Isochorismatase-like" evidence="3">
    <location>
        <begin position="4"/>
        <end position="182"/>
    </location>
</feature>
<reference evidence="5" key="1">
    <citation type="submission" date="2017-01" db="EMBL/GenBank/DDBJ databases">
        <authorList>
            <person name="Varghese N."/>
            <person name="Submissions S."/>
        </authorList>
    </citation>
    <scope>NUCLEOTIDE SEQUENCE [LARGE SCALE GENOMIC DNA]</scope>
    <source>
        <strain evidence="5">DSM 23127</strain>
    </source>
</reference>
<dbReference type="Proteomes" id="UP000187608">
    <property type="component" value="Unassembled WGS sequence"/>
</dbReference>
<evidence type="ECO:0000256" key="1">
    <source>
        <dbReference type="ARBA" id="ARBA00006336"/>
    </source>
</evidence>
<gene>
    <name evidence="4" type="ORF">SAMN05421687_102192</name>
</gene>
<dbReference type="PANTHER" id="PTHR43540">
    <property type="entry name" value="PEROXYUREIDOACRYLATE/UREIDOACRYLATE AMIDOHYDROLASE-RELATED"/>
    <property type="match status" value="1"/>
</dbReference>
<keyword evidence="2" id="KW-0378">Hydrolase</keyword>
<evidence type="ECO:0000313" key="5">
    <source>
        <dbReference type="Proteomes" id="UP000187608"/>
    </source>
</evidence>
<name>A0A1N7ITU3_9BACI</name>
<keyword evidence="5" id="KW-1185">Reference proteome</keyword>